<evidence type="ECO:0000313" key="4">
    <source>
        <dbReference type="Proteomes" id="UP001516400"/>
    </source>
</evidence>
<feature type="region of interest" description="Disordered" evidence="2">
    <location>
        <begin position="615"/>
        <end position="662"/>
    </location>
</feature>
<dbReference type="EMBL" id="JABFTP020000144">
    <property type="protein sequence ID" value="KAL3282972.1"/>
    <property type="molecule type" value="Genomic_DNA"/>
</dbReference>
<feature type="compositionally biased region" description="Basic residues" evidence="2">
    <location>
        <begin position="1157"/>
        <end position="1168"/>
    </location>
</feature>
<proteinExistence type="predicted"/>
<name>A0ABD2NX49_9CUCU</name>
<organism evidence="3 4">
    <name type="scientific">Cryptolaemus montrouzieri</name>
    <dbReference type="NCBI Taxonomy" id="559131"/>
    <lineage>
        <taxon>Eukaryota</taxon>
        <taxon>Metazoa</taxon>
        <taxon>Ecdysozoa</taxon>
        <taxon>Arthropoda</taxon>
        <taxon>Hexapoda</taxon>
        <taxon>Insecta</taxon>
        <taxon>Pterygota</taxon>
        <taxon>Neoptera</taxon>
        <taxon>Endopterygota</taxon>
        <taxon>Coleoptera</taxon>
        <taxon>Polyphaga</taxon>
        <taxon>Cucujiformia</taxon>
        <taxon>Coccinelloidea</taxon>
        <taxon>Coccinellidae</taxon>
        <taxon>Scymninae</taxon>
        <taxon>Scymnini</taxon>
        <taxon>Cryptolaemus</taxon>
    </lineage>
</organism>
<dbReference type="Proteomes" id="UP001516400">
    <property type="component" value="Unassembled WGS sequence"/>
</dbReference>
<gene>
    <name evidence="3" type="ORF">HHI36_006130</name>
</gene>
<feature type="region of interest" description="Disordered" evidence="2">
    <location>
        <begin position="98"/>
        <end position="117"/>
    </location>
</feature>
<feature type="compositionally biased region" description="Polar residues" evidence="2">
    <location>
        <begin position="1078"/>
        <end position="1087"/>
    </location>
</feature>
<feature type="compositionally biased region" description="Polar residues" evidence="2">
    <location>
        <begin position="615"/>
        <end position="630"/>
    </location>
</feature>
<feature type="compositionally biased region" description="Polar residues" evidence="2">
    <location>
        <begin position="108"/>
        <end position="117"/>
    </location>
</feature>
<feature type="region of interest" description="Disordered" evidence="2">
    <location>
        <begin position="1078"/>
        <end position="1168"/>
    </location>
</feature>
<comment type="caution">
    <text evidence="3">The sequence shown here is derived from an EMBL/GenBank/DDBJ whole genome shotgun (WGS) entry which is preliminary data.</text>
</comment>
<protein>
    <submittedName>
        <fullName evidence="3">Uncharacterized protein</fullName>
    </submittedName>
</protein>
<feature type="compositionally biased region" description="Polar residues" evidence="2">
    <location>
        <begin position="817"/>
        <end position="827"/>
    </location>
</feature>
<feature type="region of interest" description="Disordered" evidence="2">
    <location>
        <begin position="817"/>
        <end position="842"/>
    </location>
</feature>
<feature type="region of interest" description="Disordered" evidence="2">
    <location>
        <begin position="233"/>
        <end position="256"/>
    </location>
</feature>
<keyword evidence="4" id="KW-1185">Reference proteome</keyword>
<feature type="region of interest" description="Disordered" evidence="2">
    <location>
        <begin position="772"/>
        <end position="795"/>
    </location>
</feature>
<feature type="compositionally biased region" description="Basic and acidic residues" evidence="2">
    <location>
        <begin position="98"/>
        <end position="107"/>
    </location>
</feature>
<evidence type="ECO:0000313" key="3">
    <source>
        <dbReference type="EMBL" id="KAL3282972.1"/>
    </source>
</evidence>
<feature type="compositionally biased region" description="Basic and acidic residues" evidence="2">
    <location>
        <begin position="350"/>
        <end position="360"/>
    </location>
</feature>
<keyword evidence="1" id="KW-0175">Coiled coil</keyword>
<feature type="region of interest" description="Disordered" evidence="2">
    <location>
        <begin position="434"/>
        <end position="460"/>
    </location>
</feature>
<accession>A0ABD2NX49</accession>
<feature type="compositionally biased region" description="Polar residues" evidence="2">
    <location>
        <begin position="649"/>
        <end position="658"/>
    </location>
</feature>
<feature type="coiled-coil region" evidence="1">
    <location>
        <begin position="535"/>
        <end position="569"/>
    </location>
</feature>
<reference evidence="3 4" key="1">
    <citation type="journal article" date="2021" name="BMC Biol.">
        <title>Horizontally acquired antibacterial genes associated with adaptive radiation of ladybird beetles.</title>
        <authorList>
            <person name="Li H.S."/>
            <person name="Tang X.F."/>
            <person name="Huang Y.H."/>
            <person name="Xu Z.Y."/>
            <person name="Chen M.L."/>
            <person name="Du X.Y."/>
            <person name="Qiu B.Y."/>
            <person name="Chen P.T."/>
            <person name="Zhang W."/>
            <person name="Slipinski A."/>
            <person name="Escalona H.E."/>
            <person name="Waterhouse R.M."/>
            <person name="Zwick A."/>
            <person name="Pang H."/>
        </authorList>
    </citation>
    <scope>NUCLEOTIDE SEQUENCE [LARGE SCALE GENOMIC DNA]</scope>
    <source>
        <strain evidence="3">SYSU2018</strain>
    </source>
</reference>
<dbReference type="AlphaFoldDB" id="A0ABD2NX49"/>
<evidence type="ECO:0000256" key="2">
    <source>
        <dbReference type="SAM" id="MobiDB-lite"/>
    </source>
</evidence>
<feature type="region of interest" description="Disordered" evidence="2">
    <location>
        <begin position="509"/>
        <end position="528"/>
    </location>
</feature>
<feature type="region of interest" description="Disordered" evidence="2">
    <location>
        <begin position="342"/>
        <end position="414"/>
    </location>
</feature>
<feature type="compositionally biased region" description="Low complexity" evidence="2">
    <location>
        <begin position="772"/>
        <end position="782"/>
    </location>
</feature>
<sequence>MIDTTDPTKKNQDERLQTIQQIPETKKPTFKTEITVAVNAPNEINDDNEDLVILRHDNRVIVNRSAYSKLHKRPKSSENRFSSLSLGKYDIFKRGENEKYSSRKTTDSRVTSPKTKSFNELLYTQNHESAKNSDDESNFVPCVIRKSESVDTVDKIEQELSNFIIMDKKKDKKRTNSFRKLFSVSLFSKDKKKKEKDTSVIHSTNSDCVDNYQNEANCNAFLRSTPERHTVSFDHQKRPNFGPKFNDTPKNIEEDPPPEIMRQYASIHINKFNKIRQSFENPNDNSFCNIPSENTVENIPASHITKYIDTSSSSSTLESQKRNTYENAMIAQAELQQAVRDNGFIPSKLNRSDSLRRETPPRAQDTYQRVNIVKPKARLPINSGRPLPNPYQHDEESTTDKNSYPANENELKENPQLNEIYGTVLDAIPYTKCRETSHEKPSNPELLRASPSPILHSPRSPSLEISKLKLPPNREITPLQPRIRSPLPSSKVSTEKIIATELLKNTNQGFDETKKNSTSTHTPQDSIPQTKSTVVDALNALRTKLEANDQNLKQELDQIRSTLQNLTHNDDTQRITTPNTLNKEVLYNTNSPRGTLLASSRSSITMSPLPQIVTSGDVSCSPNTRNSSLPSPDVELRQKHSPRRMLAPQNLSHSPSSPSKDEIRRSVEAYYWKEIKKIKEREDYEIYLSQLHYSQEGFAEDPICSRRSRGMEDIRGRRSSSVPRSARHLSFDNTNDSKSFVIPEGRTLVYDPYGRGIYGYLPAKNVHITDSSRNTIESSTSSTKRENGGDYGTYKPIFRRGSLSGNINQPIQTNKRVSFSNSRQPENSAAWPTKNGFTKSPPQRRLEKAVNSNLEDDVFLPQFVPQPIYGYQQAAPARINYNSDTESIYGRNMGYRGQMPLVRSANYNSDSEAVYGRQRRYKTLTLQEMENLRNSQTKELRQAEVKQKPLPRLTRHESIQLPEPMYGYAMQYRADPRGSYRSISRERGECIPGQQNRMARPPIRRDIVITDDIYGQHIGYQESPYGYSMNNPTIAEPLYVSRSKQVTVRNKVCDMYGRIHDMDSVRGEVQQTGVLVGTLQSSPSSPMNFRRGTRLTASNNDILQRRRPGDYQGYKMDSSIAQPNARLQEDIPKGAPVRPLPPLPPSGKTVQTENSKSSKKNNSRKKKK</sequence>
<evidence type="ECO:0000256" key="1">
    <source>
        <dbReference type="SAM" id="Coils"/>
    </source>
</evidence>